<organism evidence="9 10">
    <name type="scientific">Aspergillus keveii</name>
    <dbReference type="NCBI Taxonomy" id="714993"/>
    <lineage>
        <taxon>Eukaryota</taxon>
        <taxon>Fungi</taxon>
        <taxon>Dikarya</taxon>
        <taxon>Ascomycota</taxon>
        <taxon>Pezizomycotina</taxon>
        <taxon>Eurotiomycetes</taxon>
        <taxon>Eurotiomycetidae</taxon>
        <taxon>Eurotiales</taxon>
        <taxon>Aspergillaceae</taxon>
        <taxon>Aspergillus</taxon>
        <taxon>Aspergillus subgen. Nidulantes</taxon>
    </lineage>
</organism>
<keyword evidence="4" id="KW-0804">Transcription</keyword>
<reference evidence="9 10" key="1">
    <citation type="submission" date="2024-07" db="EMBL/GenBank/DDBJ databases">
        <title>Section-level genome sequencing and comparative genomics of Aspergillus sections Usti and Cavernicolus.</title>
        <authorList>
            <consortium name="Lawrence Berkeley National Laboratory"/>
            <person name="Nybo J.L."/>
            <person name="Vesth T.C."/>
            <person name="Theobald S."/>
            <person name="Frisvad J.C."/>
            <person name="Larsen T.O."/>
            <person name="Kjaerboelling I."/>
            <person name="Rothschild-Mancinelli K."/>
            <person name="Lyhne E.K."/>
            <person name="Kogle M.E."/>
            <person name="Barry K."/>
            <person name="Clum A."/>
            <person name="Na H."/>
            <person name="Ledsgaard L."/>
            <person name="Lin J."/>
            <person name="Lipzen A."/>
            <person name="Kuo A."/>
            <person name="Riley R."/>
            <person name="Mondo S."/>
            <person name="Labutti K."/>
            <person name="Haridas S."/>
            <person name="Pangalinan J."/>
            <person name="Salamov A.A."/>
            <person name="Simmons B.A."/>
            <person name="Magnuson J.K."/>
            <person name="Chen J."/>
            <person name="Drula E."/>
            <person name="Henrissat B."/>
            <person name="Wiebenga A."/>
            <person name="Lubbers R.J."/>
            <person name="Gomes A.C."/>
            <person name="Makela M.R."/>
            <person name="Stajich J."/>
            <person name="Grigoriev I.V."/>
            <person name="Mortensen U.H."/>
            <person name="De Vries R.P."/>
            <person name="Baker S.E."/>
            <person name="Andersen M.R."/>
        </authorList>
    </citation>
    <scope>NUCLEOTIDE SEQUENCE [LARGE SCALE GENOMIC DNA]</scope>
    <source>
        <strain evidence="9 10">CBS 209.92</strain>
    </source>
</reference>
<name>A0ABR4FQH6_9EURO</name>
<feature type="compositionally biased region" description="Polar residues" evidence="6">
    <location>
        <begin position="727"/>
        <end position="736"/>
    </location>
</feature>
<dbReference type="Pfam" id="PF00172">
    <property type="entry name" value="Zn_clus"/>
    <property type="match status" value="1"/>
</dbReference>
<accession>A0ABR4FQH6</accession>
<comment type="caution">
    <text evidence="9">The sequence shown here is derived from an EMBL/GenBank/DDBJ whole genome shotgun (WGS) entry which is preliminary data.</text>
</comment>
<feature type="transmembrane region" description="Helical" evidence="7">
    <location>
        <begin position="788"/>
        <end position="810"/>
    </location>
</feature>
<dbReference type="CDD" id="cd17352">
    <property type="entry name" value="MFS_MCT_SLC16"/>
    <property type="match status" value="1"/>
</dbReference>
<dbReference type="PANTHER" id="PTHR47840:SF3">
    <property type="entry name" value="ZN(II)2CYS6 TRANSCRIPTION FACTOR (EUROFUNG)"/>
    <property type="match status" value="1"/>
</dbReference>
<comment type="subcellular location">
    <subcellularLocation>
        <location evidence="1">Membrane</location>
        <topology evidence="1">Multi-pass membrane protein</topology>
    </subcellularLocation>
</comment>
<dbReference type="CDD" id="cd12148">
    <property type="entry name" value="fungal_TF_MHR"/>
    <property type="match status" value="1"/>
</dbReference>
<evidence type="ECO:0000256" key="2">
    <source>
        <dbReference type="ARBA" id="ARBA00023015"/>
    </source>
</evidence>
<dbReference type="Gene3D" id="1.20.1250.20">
    <property type="entry name" value="MFS general substrate transporter like domains"/>
    <property type="match status" value="1"/>
</dbReference>
<feature type="region of interest" description="Disordered" evidence="6">
    <location>
        <begin position="711"/>
        <end position="736"/>
    </location>
</feature>
<evidence type="ECO:0000259" key="8">
    <source>
        <dbReference type="PROSITE" id="PS50048"/>
    </source>
</evidence>
<proteinExistence type="predicted"/>
<evidence type="ECO:0000256" key="3">
    <source>
        <dbReference type="ARBA" id="ARBA00023125"/>
    </source>
</evidence>
<evidence type="ECO:0000256" key="4">
    <source>
        <dbReference type="ARBA" id="ARBA00023163"/>
    </source>
</evidence>
<evidence type="ECO:0000256" key="7">
    <source>
        <dbReference type="SAM" id="Phobius"/>
    </source>
</evidence>
<dbReference type="InterPro" id="IPR036259">
    <property type="entry name" value="MFS_trans_sf"/>
</dbReference>
<dbReference type="EMBL" id="JBFTWV010000149">
    <property type="protein sequence ID" value="KAL2785278.1"/>
    <property type="molecule type" value="Genomic_DNA"/>
</dbReference>
<dbReference type="PROSITE" id="PS50048">
    <property type="entry name" value="ZN2_CY6_FUNGAL_2"/>
    <property type="match status" value="1"/>
</dbReference>
<dbReference type="Pfam" id="PF07690">
    <property type="entry name" value="MFS_1"/>
    <property type="match status" value="1"/>
</dbReference>
<dbReference type="InterPro" id="IPR011701">
    <property type="entry name" value="MFS"/>
</dbReference>
<keyword evidence="5" id="KW-0539">Nucleus</keyword>
<feature type="transmembrane region" description="Helical" evidence="7">
    <location>
        <begin position="817"/>
        <end position="837"/>
    </location>
</feature>
<feature type="transmembrane region" description="Helical" evidence="7">
    <location>
        <begin position="1079"/>
        <end position="1100"/>
    </location>
</feature>
<keyword evidence="7" id="KW-1133">Transmembrane helix</keyword>
<feature type="transmembrane region" description="Helical" evidence="7">
    <location>
        <begin position="986"/>
        <end position="1007"/>
    </location>
</feature>
<evidence type="ECO:0000313" key="9">
    <source>
        <dbReference type="EMBL" id="KAL2785278.1"/>
    </source>
</evidence>
<feature type="transmembrane region" description="Helical" evidence="7">
    <location>
        <begin position="875"/>
        <end position="894"/>
    </location>
</feature>
<feature type="transmembrane region" description="Helical" evidence="7">
    <location>
        <begin position="948"/>
        <end position="966"/>
    </location>
</feature>
<dbReference type="SMART" id="SM00066">
    <property type="entry name" value="GAL4"/>
    <property type="match status" value="1"/>
</dbReference>
<keyword evidence="3" id="KW-0238">DNA-binding</keyword>
<evidence type="ECO:0000313" key="10">
    <source>
        <dbReference type="Proteomes" id="UP001610563"/>
    </source>
</evidence>
<feature type="transmembrane region" description="Helical" evidence="7">
    <location>
        <begin position="1040"/>
        <end position="1067"/>
    </location>
</feature>
<keyword evidence="2" id="KW-0805">Transcription regulation</keyword>
<sequence>MLAQQSPAAVRKGTKSCTECRRRKVRCVRIPEDAPTCRQCVERNTSCLAQTSSSRPRQAQRLPSRYRIAQLESQVHRLTKIVSGIEVKLGGNPSLNIEHAADQSPGSDDSDGESTNSEGLIAEEPSHLRSLFQNDLISLDTHQKHEDLLERRTKASAALRESVRPALQKLIPSKQETAEMLIVTYDWLQMISTMLPQPSAPSSQQVLLERYDEMCQPEVDVVALASWLLTVAITAQQIPQENNNTPPTSLSSQRRLAFSRAVSDTVESMVLSHDRLVGTIPGLGLGIHFVRLLMGRGNPQRAWLKLRHFIALAELMGLPKSVQAARLKKANGTLDEETAKRAQLWELMCTIDRMAGMFLNLPPYTRRFSLLAPPSILVDGVVQPSIYLSRIMDIAPKTYDLEDLSGAQGSTTKLYTAALEVAREARALAGEAPKSWWNINMDDDLKPDHIVQFFHYCTLMKAHLPIALRQEKSEEYLYSRLACIDACESVAQRYQFIRRKLPSGFFTLRMLDLQAFTAVVLLLLTSHTCPPPDRHSFQIDKARLEGVVNQVLLLMEEKSKEGAGSDFAQRGADTIRSLRDLLQQEERTAGPVKELAANVPLIGKIRVRRNVQATPTFQTQSHVAANPAQQSTGWNPEQQVVSMYNPQLDAGVYMQDSMMAAPVAPELQWDHLSWSIEDSSENMFDDAIMTDGFDQAALWQNMYQNFPFTDATSENERTGADSRAEKSASTQEQAPLQKSIPNGGLEAWMAVAAVFGVFVNSWGLISTYGAFQEFYQTELLPDESPSAISWVGSIQATLVVMVGIITGPLVDLGHLRPLIISGSFLVVFGMMMTSLATEYYQVLLAQGFCVGIGGGIAYIPALVVISTYFTTKRPIAIGCASIGSSVGSVVFPIMFRQLQPKIGFGWTVRCIGFINLFLAIFTCVVLCRRPGEKIGARSLIEKKAFKDLPFMLFSVSLTCVMLAYWIPLFYVASYARTVLETTRSLSFYMVAIINGASAFGRTVPYLLGSRVKPIGILICSVAGSAIAMFTWIPATNTPGFIVWSCYWGFLTGVLVTGPTSIISHPALCPDMKMLGTRMGMMWGISSFGSLAGTPIAGALVDLSDAQFLRAQIFAGCLMLGAVILQIWPTVVVIRYDRKYRNSS</sequence>
<gene>
    <name evidence="9" type="ORF">BJX66DRAFT_329400</name>
</gene>
<feature type="transmembrane region" description="Helical" evidence="7">
    <location>
        <begin position="1014"/>
        <end position="1034"/>
    </location>
</feature>
<feature type="domain" description="Zn(2)-C6 fungal-type" evidence="8">
    <location>
        <begin position="16"/>
        <end position="47"/>
    </location>
</feature>
<feature type="region of interest" description="Disordered" evidence="6">
    <location>
        <begin position="94"/>
        <end position="118"/>
    </location>
</feature>
<dbReference type="PROSITE" id="PS00463">
    <property type="entry name" value="ZN2_CY6_FUNGAL_1"/>
    <property type="match status" value="1"/>
</dbReference>
<dbReference type="SUPFAM" id="SSF103473">
    <property type="entry name" value="MFS general substrate transporter"/>
    <property type="match status" value="1"/>
</dbReference>
<dbReference type="Proteomes" id="UP001610563">
    <property type="component" value="Unassembled WGS sequence"/>
</dbReference>
<keyword evidence="10" id="KW-1185">Reference proteome</keyword>
<dbReference type="Gene3D" id="4.10.240.10">
    <property type="entry name" value="Zn(2)-C6 fungal-type DNA-binding domain"/>
    <property type="match status" value="1"/>
</dbReference>
<protein>
    <submittedName>
        <fullName evidence="9">Major facilitator superfamily domain-containing protein</fullName>
    </submittedName>
</protein>
<feature type="transmembrane region" description="Helical" evidence="7">
    <location>
        <begin position="1112"/>
        <end position="1133"/>
    </location>
</feature>
<dbReference type="PANTHER" id="PTHR47840">
    <property type="entry name" value="ZN(II)2CYS6 TRANSCRIPTION FACTOR (EUROFUNG)-RELATED"/>
    <property type="match status" value="1"/>
</dbReference>
<dbReference type="InterPro" id="IPR001138">
    <property type="entry name" value="Zn2Cys6_DnaBD"/>
</dbReference>
<feature type="transmembrane region" description="Helical" evidence="7">
    <location>
        <begin position="906"/>
        <end position="927"/>
    </location>
</feature>
<dbReference type="InterPro" id="IPR036864">
    <property type="entry name" value="Zn2-C6_fun-type_DNA-bd_sf"/>
</dbReference>
<feature type="compositionally biased region" description="Basic and acidic residues" evidence="6">
    <location>
        <begin position="714"/>
        <end position="726"/>
    </location>
</feature>
<evidence type="ECO:0000256" key="5">
    <source>
        <dbReference type="ARBA" id="ARBA00023242"/>
    </source>
</evidence>
<keyword evidence="7" id="KW-0812">Transmembrane</keyword>
<evidence type="ECO:0000256" key="1">
    <source>
        <dbReference type="ARBA" id="ARBA00004141"/>
    </source>
</evidence>
<keyword evidence="7" id="KW-0472">Membrane</keyword>
<feature type="transmembrane region" description="Helical" evidence="7">
    <location>
        <begin position="843"/>
        <end position="868"/>
    </location>
</feature>
<evidence type="ECO:0000256" key="6">
    <source>
        <dbReference type="SAM" id="MobiDB-lite"/>
    </source>
</evidence>
<dbReference type="SUPFAM" id="SSF57701">
    <property type="entry name" value="Zn2/Cys6 DNA-binding domain"/>
    <property type="match status" value="1"/>
</dbReference>